<dbReference type="PANTHER" id="PTHR43272">
    <property type="entry name" value="LONG-CHAIN-FATTY-ACID--COA LIGASE"/>
    <property type="match status" value="1"/>
</dbReference>
<evidence type="ECO:0000256" key="3">
    <source>
        <dbReference type="ARBA" id="ARBA00006432"/>
    </source>
</evidence>
<comment type="catalytic activity">
    <reaction evidence="14">
        <text>a long-chain fatty acid + ATP + CoA = a long-chain fatty acyl-CoA + AMP + diphosphate</text>
        <dbReference type="Rhea" id="RHEA:15421"/>
        <dbReference type="ChEBI" id="CHEBI:30616"/>
        <dbReference type="ChEBI" id="CHEBI:33019"/>
        <dbReference type="ChEBI" id="CHEBI:57287"/>
        <dbReference type="ChEBI" id="CHEBI:57560"/>
        <dbReference type="ChEBI" id="CHEBI:83139"/>
        <dbReference type="ChEBI" id="CHEBI:456215"/>
        <dbReference type="EC" id="6.2.1.3"/>
    </reaction>
    <physiologicalReaction direction="left-to-right" evidence="14">
        <dbReference type="Rhea" id="RHEA:15422"/>
    </physiologicalReaction>
</comment>
<protein>
    <recommendedName>
        <fullName evidence="20">Long-chain-fatty-acid--CoA ligase</fullName>
        <ecNumber evidence="20">6.2.1.3</ecNumber>
    </recommendedName>
</protein>
<comment type="caution">
    <text evidence="23">The sequence shown here is derived from an EMBL/GenBank/DDBJ whole genome shotgun (WGS) entry which is preliminary data.</text>
</comment>
<evidence type="ECO:0000256" key="13">
    <source>
        <dbReference type="ARBA" id="ARBA00024469"/>
    </source>
</evidence>
<proteinExistence type="inferred from homology"/>
<dbReference type="Proteomes" id="UP001152803">
    <property type="component" value="Unassembled WGS sequence"/>
</dbReference>
<keyword evidence="8 20" id="KW-0067">ATP-binding</keyword>
<dbReference type="PANTHER" id="PTHR43272:SF54">
    <property type="entry name" value="LONG-CHAIN-FATTY-ACID--COA LIGASE 6"/>
    <property type="match status" value="1"/>
</dbReference>
<keyword evidence="5 20" id="KW-0547">Nucleotide-binding</keyword>
<gene>
    <name evidence="23" type="ORF">COCON_G00084730</name>
</gene>
<comment type="catalytic activity">
    <reaction evidence="19">
        <text>hexadecanoate + ATP + CoA = hexadecanoyl-CoA + AMP + diphosphate</text>
        <dbReference type="Rhea" id="RHEA:30751"/>
        <dbReference type="ChEBI" id="CHEBI:7896"/>
        <dbReference type="ChEBI" id="CHEBI:30616"/>
        <dbReference type="ChEBI" id="CHEBI:33019"/>
        <dbReference type="ChEBI" id="CHEBI:57287"/>
        <dbReference type="ChEBI" id="CHEBI:57379"/>
        <dbReference type="ChEBI" id="CHEBI:456215"/>
    </reaction>
    <physiologicalReaction direction="left-to-right" evidence="19">
        <dbReference type="Rhea" id="RHEA:30752"/>
    </physiologicalReaction>
</comment>
<dbReference type="InterPro" id="IPR045311">
    <property type="entry name" value="LC-FACS_euk"/>
</dbReference>
<sequence length="1178" mass="132089">MPYFYALKRDIFQDCPGVAAVDAAVFILLLRRSVRCDSRLDEKDMLAFVLVSGSIWIILELSSTLMERMQAQELLRTLRLPELEDLSQFFRSLPAPTLVGIGALTAILAYWLTTRPRAISPPCDLRHQSQEIEQEDGARRAVLGDGAKLLTHYHEDAKTMYEVFQRGLHITGDGPCLGSRRPNQPYKWLSYQEVTTRAEHLGSGLLYQGCKPSTDQFIGVFAQNRPEWIISELACYTYSMVVVPLYDTLGPDAIRYIINVAEISTVICDKPEKAQVLLENVERKDTPGLKRVILMDPFDHLLLDRGEQCGVQVQALQDVEALGREHYRSPLPPLPDDLSIVCFTSGTTGNPKGVMLTHGNVVADFSGFLKVTDKVIFPNQDDVLISFLPLAHMFERLIQSVVYCHGGRIGFFQGDIRLLSEDMKALRPTIFPVVPRLLNRMYDKIFSQANNPVKRWLLNFAAKRKGAEVESGVIRSDSLWDKIFFSKIQASLGGRLRMIVTGAAPTSPTVLGFLRAALGCQVYEAYGQTECTAGCTFTTPGDWTSGHVGAPLPCNLIKLVDVADKNYFASKGEGEVCVKGPNVFKGYLKDPEKTSEALDPDGWLHTGDIGKWLPNGTLKIIDRKKHIFKLAQGEYISPEKIENIYIRSEPITQLYVHGDSLQSCLVGIVVPDPEVMPSWARKKGLEGCYGELCKNKDLKKAIMDDMVKLGKASGLHSFEQVKDIYIHCEMFTINNGLLTPTLKAKRPELKEYFKGEIEQLYSNISIKGRSATPVQKSTASVCTKFSGRARKINVPNTKQDNVKAVSERRESLGLSPIHESPYHHNQESVVSAEKRRNPPPHMYWKDIVSSSDASGSTYRDGTSDMIMPSGVSSFLLDCLGTSSPIYPPGQTSPDSSLPSPEIFRRADDGEELDFSVEGLAELNVKNSTLLDLSHAVDIDMRQPPNLSSILEVSRKQDETTLERGSPPARVMRAPFKQPKKIERARPVRCRKKVTFHESVLRQEGHRAEDSGLKVARREVSVEAASPDLQLLEVRSRSSARNPEEEHDGTVSRGVDPRALPWRPRPARFFDFADRAEKQAFLQRTRGKLPNAFPSKPLPVPDQLEPVHVKFMNSEVHDASELHEVCWIQLLHQGETFFRNSHLKRVATEEGVFYEDYGKVRQFHGQVFFPLQKDTRPES</sequence>
<keyword evidence="11" id="KW-0496">Mitochondrion</keyword>
<keyword evidence="7 20" id="KW-0276">Fatty acid metabolism</keyword>
<feature type="region of interest" description="Disordered" evidence="21">
    <location>
        <begin position="800"/>
        <end position="847"/>
    </location>
</feature>
<feature type="compositionally biased region" description="Basic and acidic residues" evidence="21">
    <location>
        <begin position="820"/>
        <end position="836"/>
    </location>
</feature>
<keyword evidence="6" id="KW-0256">Endoplasmic reticulum</keyword>
<name>A0A9Q1DR38_CONCO</name>
<keyword evidence="9" id="KW-0460">Magnesium</keyword>
<reference evidence="23" key="1">
    <citation type="journal article" date="2023" name="Science">
        <title>Genome structures resolve the early diversification of teleost fishes.</title>
        <authorList>
            <person name="Parey E."/>
            <person name="Louis A."/>
            <person name="Montfort J."/>
            <person name="Bouchez O."/>
            <person name="Roques C."/>
            <person name="Iampietro C."/>
            <person name="Lluch J."/>
            <person name="Castinel A."/>
            <person name="Donnadieu C."/>
            <person name="Desvignes T."/>
            <person name="Floi Bucao C."/>
            <person name="Jouanno E."/>
            <person name="Wen M."/>
            <person name="Mejri S."/>
            <person name="Dirks R."/>
            <person name="Jansen H."/>
            <person name="Henkel C."/>
            <person name="Chen W.J."/>
            <person name="Zahm M."/>
            <person name="Cabau C."/>
            <person name="Klopp C."/>
            <person name="Thompson A.W."/>
            <person name="Robinson-Rechavi M."/>
            <person name="Braasch I."/>
            <person name="Lecointre G."/>
            <person name="Bobe J."/>
            <person name="Postlethwait J.H."/>
            <person name="Berthelot C."/>
            <person name="Roest Crollius H."/>
            <person name="Guiguen Y."/>
        </authorList>
    </citation>
    <scope>NUCLEOTIDE SEQUENCE</scope>
    <source>
        <strain evidence="23">Concon-B</strain>
    </source>
</reference>
<feature type="region of interest" description="Disordered" evidence="21">
    <location>
        <begin position="1032"/>
        <end position="1058"/>
    </location>
</feature>
<dbReference type="Pfam" id="PF00501">
    <property type="entry name" value="AMP-binding"/>
    <property type="match status" value="1"/>
</dbReference>
<dbReference type="InterPro" id="IPR020845">
    <property type="entry name" value="AMP-binding_CS"/>
</dbReference>
<keyword evidence="10 20" id="KW-0443">Lipid metabolism</keyword>
<evidence type="ECO:0000256" key="1">
    <source>
        <dbReference type="ARBA" id="ARBA00004325"/>
    </source>
</evidence>
<dbReference type="CDD" id="cd05927">
    <property type="entry name" value="LC-FACS_euk"/>
    <property type="match status" value="1"/>
</dbReference>
<evidence type="ECO:0000256" key="17">
    <source>
        <dbReference type="ARBA" id="ARBA00024548"/>
    </source>
</evidence>
<dbReference type="OrthoDB" id="1700726at2759"/>
<accession>A0A9Q1DR38</accession>
<dbReference type="FunFam" id="3.40.50.12780:FF:000006">
    <property type="entry name" value="long-chain-fatty-acid--CoA ligase 6 isoform X2"/>
    <property type="match status" value="1"/>
</dbReference>
<evidence type="ECO:0000256" key="14">
    <source>
        <dbReference type="ARBA" id="ARBA00024484"/>
    </source>
</evidence>
<evidence type="ECO:0000256" key="7">
    <source>
        <dbReference type="ARBA" id="ARBA00022832"/>
    </source>
</evidence>
<dbReference type="GO" id="GO:0031966">
    <property type="term" value="C:mitochondrial membrane"/>
    <property type="evidence" value="ECO:0007669"/>
    <property type="project" value="UniProtKB-SubCell"/>
</dbReference>
<evidence type="ECO:0000256" key="16">
    <source>
        <dbReference type="ARBA" id="ARBA00024532"/>
    </source>
</evidence>
<evidence type="ECO:0000313" key="23">
    <source>
        <dbReference type="EMBL" id="KAJ8276721.1"/>
    </source>
</evidence>
<dbReference type="SUPFAM" id="SSF56801">
    <property type="entry name" value="Acetyl-CoA synthetase-like"/>
    <property type="match status" value="1"/>
</dbReference>
<evidence type="ECO:0000256" key="19">
    <source>
        <dbReference type="ARBA" id="ARBA00049139"/>
    </source>
</evidence>
<comment type="subcellular location">
    <subcellularLocation>
        <location evidence="2">Endoplasmic reticulum membrane</location>
    </subcellularLocation>
    <subcellularLocation>
        <location evidence="1">Mitochondrion membrane</location>
    </subcellularLocation>
</comment>
<evidence type="ECO:0000256" key="2">
    <source>
        <dbReference type="ARBA" id="ARBA00004586"/>
    </source>
</evidence>
<evidence type="ECO:0000256" key="5">
    <source>
        <dbReference type="ARBA" id="ARBA00022741"/>
    </source>
</evidence>
<comment type="function">
    <text evidence="20">Catalyzes the conversion of long-chain fatty acids to their active form acyl-CoAs for both synthesis of cellular lipids, and degradation via beta-oxidation.</text>
</comment>
<dbReference type="EC" id="6.2.1.3" evidence="20"/>
<comment type="catalytic activity">
    <reaction evidence="16">
        <text>15-hydroxy-(5Z,8Z,11Z,13E)-eicosatetraenoate + ATP + CoA = 15-hydroxy-(5Z,8Z,11Z,13E)-eicosatetraenoyl-CoA + AMP + diphosphate</text>
        <dbReference type="Rhea" id="RHEA:52116"/>
        <dbReference type="ChEBI" id="CHEBI:30616"/>
        <dbReference type="ChEBI" id="CHEBI:33019"/>
        <dbReference type="ChEBI" id="CHEBI:57287"/>
        <dbReference type="ChEBI" id="CHEBI:78832"/>
        <dbReference type="ChEBI" id="CHEBI:136409"/>
        <dbReference type="ChEBI" id="CHEBI:456215"/>
    </reaction>
    <physiologicalReaction direction="left-to-right" evidence="16">
        <dbReference type="Rhea" id="RHEA:52117"/>
    </physiologicalReaction>
</comment>
<comment type="catalytic activity">
    <reaction evidence="13">
        <text>5-hydroxy-(6E,8Z,11Z,14Z)-eicosatetraenoate + ATP + CoA = 5-hydroxy-(6E,8Z,11Z,14Z)-eicosatetraenoyl-CoA + AMP + diphosphate</text>
        <dbReference type="Rhea" id="RHEA:52108"/>
        <dbReference type="ChEBI" id="CHEBI:30616"/>
        <dbReference type="ChEBI" id="CHEBI:33019"/>
        <dbReference type="ChEBI" id="CHEBI:57287"/>
        <dbReference type="ChEBI" id="CHEBI:65341"/>
        <dbReference type="ChEBI" id="CHEBI:136407"/>
        <dbReference type="ChEBI" id="CHEBI:456215"/>
    </reaction>
    <physiologicalReaction direction="left-to-right" evidence="13">
        <dbReference type="Rhea" id="RHEA:52109"/>
    </physiologicalReaction>
</comment>
<evidence type="ECO:0000256" key="10">
    <source>
        <dbReference type="ARBA" id="ARBA00023098"/>
    </source>
</evidence>
<dbReference type="AlphaFoldDB" id="A0A9Q1DR38"/>
<dbReference type="GO" id="GO:0047676">
    <property type="term" value="F:arachidonate-CoA ligase activity"/>
    <property type="evidence" value="ECO:0007669"/>
    <property type="project" value="UniProtKB-EC"/>
</dbReference>
<dbReference type="InterPro" id="IPR000873">
    <property type="entry name" value="AMP-dep_synth/lig_dom"/>
</dbReference>
<dbReference type="PROSITE" id="PS00455">
    <property type="entry name" value="AMP_BINDING"/>
    <property type="match status" value="1"/>
</dbReference>
<evidence type="ECO:0000256" key="12">
    <source>
        <dbReference type="ARBA" id="ARBA00023136"/>
    </source>
</evidence>
<dbReference type="GO" id="GO:0005789">
    <property type="term" value="C:endoplasmic reticulum membrane"/>
    <property type="evidence" value="ECO:0007669"/>
    <property type="project" value="UniProtKB-SubCell"/>
</dbReference>
<dbReference type="Gene3D" id="3.40.50.12780">
    <property type="entry name" value="N-terminal domain of ligase-like"/>
    <property type="match status" value="1"/>
</dbReference>
<evidence type="ECO:0000256" key="20">
    <source>
        <dbReference type="RuleBase" id="RU369030"/>
    </source>
</evidence>
<comment type="catalytic activity">
    <reaction evidence="17">
        <text>(5Z,8Z,11Z,14Z)-eicosatetraenoate + ATP + CoA = (5Z,8Z,11Z,14Z)-eicosatetraenoyl-CoA + AMP + diphosphate</text>
        <dbReference type="Rhea" id="RHEA:19713"/>
        <dbReference type="ChEBI" id="CHEBI:30616"/>
        <dbReference type="ChEBI" id="CHEBI:32395"/>
        <dbReference type="ChEBI" id="CHEBI:33019"/>
        <dbReference type="ChEBI" id="CHEBI:57287"/>
        <dbReference type="ChEBI" id="CHEBI:57368"/>
        <dbReference type="ChEBI" id="CHEBI:456215"/>
        <dbReference type="EC" id="6.2.1.15"/>
    </reaction>
    <physiologicalReaction direction="left-to-right" evidence="17">
        <dbReference type="Rhea" id="RHEA:19714"/>
    </physiologicalReaction>
</comment>
<evidence type="ECO:0000259" key="22">
    <source>
        <dbReference type="Pfam" id="PF00501"/>
    </source>
</evidence>
<evidence type="ECO:0000256" key="18">
    <source>
        <dbReference type="ARBA" id="ARBA00024565"/>
    </source>
</evidence>
<evidence type="ECO:0000256" key="9">
    <source>
        <dbReference type="ARBA" id="ARBA00022842"/>
    </source>
</evidence>
<evidence type="ECO:0000256" key="21">
    <source>
        <dbReference type="SAM" id="MobiDB-lite"/>
    </source>
</evidence>
<organism evidence="23 24">
    <name type="scientific">Conger conger</name>
    <name type="common">Conger eel</name>
    <name type="synonym">Muraena conger</name>
    <dbReference type="NCBI Taxonomy" id="82655"/>
    <lineage>
        <taxon>Eukaryota</taxon>
        <taxon>Metazoa</taxon>
        <taxon>Chordata</taxon>
        <taxon>Craniata</taxon>
        <taxon>Vertebrata</taxon>
        <taxon>Euteleostomi</taxon>
        <taxon>Actinopterygii</taxon>
        <taxon>Neopterygii</taxon>
        <taxon>Teleostei</taxon>
        <taxon>Anguilliformes</taxon>
        <taxon>Congridae</taxon>
        <taxon>Conger</taxon>
    </lineage>
</organism>
<dbReference type="EMBL" id="JAFJMO010000005">
    <property type="protein sequence ID" value="KAJ8276721.1"/>
    <property type="molecule type" value="Genomic_DNA"/>
</dbReference>
<comment type="catalytic activity">
    <reaction evidence="18">
        <text>(E)-hexadec-2-enoate + ATP + CoA = (2E)-hexadecenoyl-CoA + AMP + diphosphate</text>
        <dbReference type="Rhea" id="RHEA:36139"/>
        <dbReference type="ChEBI" id="CHEBI:30616"/>
        <dbReference type="ChEBI" id="CHEBI:33019"/>
        <dbReference type="ChEBI" id="CHEBI:57287"/>
        <dbReference type="ChEBI" id="CHEBI:61526"/>
        <dbReference type="ChEBI" id="CHEBI:72745"/>
        <dbReference type="ChEBI" id="CHEBI:456215"/>
    </reaction>
    <physiologicalReaction direction="left-to-right" evidence="18">
        <dbReference type="Rhea" id="RHEA:36140"/>
    </physiologicalReaction>
</comment>
<keyword evidence="12" id="KW-0472">Membrane</keyword>
<dbReference type="InterPro" id="IPR042099">
    <property type="entry name" value="ANL_N_sf"/>
</dbReference>
<evidence type="ECO:0000256" key="8">
    <source>
        <dbReference type="ARBA" id="ARBA00022840"/>
    </source>
</evidence>
<evidence type="ECO:0000256" key="6">
    <source>
        <dbReference type="ARBA" id="ARBA00022824"/>
    </source>
</evidence>
<dbReference type="GO" id="GO:0005524">
    <property type="term" value="F:ATP binding"/>
    <property type="evidence" value="ECO:0007669"/>
    <property type="project" value="UniProtKB-KW"/>
</dbReference>
<evidence type="ECO:0000256" key="4">
    <source>
        <dbReference type="ARBA" id="ARBA00022598"/>
    </source>
</evidence>
<evidence type="ECO:0000313" key="24">
    <source>
        <dbReference type="Proteomes" id="UP001152803"/>
    </source>
</evidence>
<comment type="catalytic activity">
    <reaction evidence="15">
        <text>12-hydroxy-(5Z,8Z,10E,14Z)-eicosatetraenoate + ATP + CoA = 12-hydroxy-(5Z,8Z,10E,14Z)-eicosatetraenoyl-CoA + AMP + diphosphate</text>
        <dbReference type="Rhea" id="RHEA:52112"/>
        <dbReference type="ChEBI" id="CHEBI:30616"/>
        <dbReference type="ChEBI" id="CHEBI:33019"/>
        <dbReference type="ChEBI" id="CHEBI:57287"/>
        <dbReference type="ChEBI" id="CHEBI:90718"/>
        <dbReference type="ChEBI" id="CHEBI:136408"/>
        <dbReference type="ChEBI" id="CHEBI:456215"/>
    </reaction>
    <physiologicalReaction direction="left-to-right" evidence="15">
        <dbReference type="Rhea" id="RHEA:52113"/>
    </physiologicalReaction>
</comment>
<comment type="similarity">
    <text evidence="3 20">Belongs to the ATP-dependent AMP-binding enzyme family.</text>
</comment>
<feature type="domain" description="AMP-dependent synthetase/ligase" evidence="22">
    <location>
        <begin position="184"/>
        <end position="588"/>
    </location>
</feature>
<keyword evidence="24" id="KW-1185">Reference proteome</keyword>
<evidence type="ECO:0000256" key="15">
    <source>
        <dbReference type="ARBA" id="ARBA00024495"/>
    </source>
</evidence>
<evidence type="ECO:0000256" key="11">
    <source>
        <dbReference type="ARBA" id="ARBA00023128"/>
    </source>
</evidence>
<keyword evidence="4 20" id="KW-0436">Ligase</keyword>